<evidence type="ECO:0000313" key="12">
    <source>
        <dbReference type="EMBL" id="JAW10885.1"/>
    </source>
</evidence>
<dbReference type="PANTHER" id="PTHR24264:SF54">
    <property type="entry name" value="PEPTIDASE S1 DOMAIN-CONTAINING PROTEIN"/>
    <property type="match status" value="1"/>
</dbReference>
<dbReference type="CDD" id="cd00190">
    <property type="entry name" value="Tryp_SPc"/>
    <property type="match status" value="1"/>
</dbReference>
<evidence type="ECO:0000256" key="9">
    <source>
        <dbReference type="RuleBase" id="RU363034"/>
    </source>
</evidence>
<evidence type="ECO:0000256" key="2">
    <source>
        <dbReference type="ARBA" id="ARBA00022525"/>
    </source>
</evidence>
<comment type="subcellular location">
    <subcellularLocation>
        <location evidence="1">Secreted</location>
    </subcellularLocation>
</comment>
<evidence type="ECO:0000256" key="4">
    <source>
        <dbReference type="ARBA" id="ARBA00022729"/>
    </source>
</evidence>
<dbReference type="Pfam" id="PF00089">
    <property type="entry name" value="Trypsin"/>
    <property type="match status" value="1"/>
</dbReference>
<keyword evidence="7" id="KW-1015">Disulfide bond</keyword>
<dbReference type="InterPro" id="IPR033116">
    <property type="entry name" value="TRYPSIN_SER"/>
</dbReference>
<evidence type="ECO:0000256" key="5">
    <source>
        <dbReference type="ARBA" id="ARBA00022801"/>
    </source>
</evidence>
<dbReference type="PRINTS" id="PR00722">
    <property type="entry name" value="CHYMOTRYPSIN"/>
</dbReference>
<dbReference type="SUPFAM" id="SSF50494">
    <property type="entry name" value="Trypsin-like serine proteases"/>
    <property type="match status" value="1"/>
</dbReference>
<proteinExistence type="inferred from homology"/>
<feature type="signal peptide" evidence="10">
    <location>
        <begin position="1"/>
        <end position="19"/>
    </location>
</feature>
<protein>
    <submittedName>
        <fullName evidence="12">Putative trypsin-like serine protease</fullName>
    </submittedName>
</protein>
<dbReference type="EMBL" id="GFTR01005541">
    <property type="protein sequence ID" value="JAW10885.1"/>
    <property type="molecule type" value="Transcribed_RNA"/>
</dbReference>
<dbReference type="PROSITE" id="PS50240">
    <property type="entry name" value="TRYPSIN_DOM"/>
    <property type="match status" value="1"/>
</dbReference>
<dbReference type="InterPro" id="IPR050127">
    <property type="entry name" value="Serine_Proteases_S1"/>
</dbReference>
<dbReference type="InterPro" id="IPR043504">
    <property type="entry name" value="Peptidase_S1_PA_chymotrypsin"/>
</dbReference>
<dbReference type="Gene3D" id="2.40.10.10">
    <property type="entry name" value="Trypsin-like serine proteases"/>
    <property type="match status" value="1"/>
</dbReference>
<keyword evidence="4 10" id="KW-0732">Signal</keyword>
<evidence type="ECO:0000256" key="3">
    <source>
        <dbReference type="ARBA" id="ARBA00022670"/>
    </source>
</evidence>
<dbReference type="SMART" id="SM00020">
    <property type="entry name" value="Tryp_SPc"/>
    <property type="match status" value="1"/>
</dbReference>
<evidence type="ECO:0000256" key="1">
    <source>
        <dbReference type="ARBA" id="ARBA00004613"/>
    </source>
</evidence>
<dbReference type="GO" id="GO:0005615">
    <property type="term" value="C:extracellular space"/>
    <property type="evidence" value="ECO:0007669"/>
    <property type="project" value="TreeGrafter"/>
</dbReference>
<keyword evidence="3 9" id="KW-0645">Protease</keyword>
<evidence type="ECO:0000256" key="10">
    <source>
        <dbReference type="SAM" id="SignalP"/>
    </source>
</evidence>
<evidence type="ECO:0000256" key="7">
    <source>
        <dbReference type="ARBA" id="ARBA00023157"/>
    </source>
</evidence>
<name>A0A224XEI8_9HEMI</name>
<dbReference type="GO" id="GO:0016485">
    <property type="term" value="P:protein processing"/>
    <property type="evidence" value="ECO:0007669"/>
    <property type="project" value="UniProtKB-ARBA"/>
</dbReference>
<keyword evidence="2" id="KW-0964">Secreted</keyword>
<dbReference type="InterPro" id="IPR001254">
    <property type="entry name" value="Trypsin_dom"/>
</dbReference>
<dbReference type="PROSITE" id="PS00135">
    <property type="entry name" value="TRYPSIN_SER"/>
    <property type="match status" value="1"/>
</dbReference>
<evidence type="ECO:0000259" key="11">
    <source>
        <dbReference type="PROSITE" id="PS50240"/>
    </source>
</evidence>
<reference evidence="12" key="1">
    <citation type="journal article" date="2018" name="PLoS Negl. Trop. Dis.">
        <title>An insight into the salivary gland and fat body transcriptome of Panstrongylus lignarius (Hemiptera: Heteroptera), the main vector of Chagas disease in Peru.</title>
        <authorList>
            <person name="Nevoa J.C."/>
            <person name="Mendes M.T."/>
            <person name="da Silva M.V."/>
            <person name="Soares S.C."/>
            <person name="Oliveira C.J.F."/>
            <person name="Ribeiro J.M.C."/>
        </authorList>
    </citation>
    <scope>NUCLEOTIDE SEQUENCE</scope>
</reference>
<evidence type="ECO:0000256" key="8">
    <source>
        <dbReference type="ARBA" id="ARBA00024195"/>
    </source>
</evidence>
<dbReference type="AlphaFoldDB" id="A0A224XEI8"/>
<organism evidence="12">
    <name type="scientific">Panstrongylus lignarius</name>
    <dbReference type="NCBI Taxonomy" id="156445"/>
    <lineage>
        <taxon>Eukaryota</taxon>
        <taxon>Metazoa</taxon>
        <taxon>Ecdysozoa</taxon>
        <taxon>Arthropoda</taxon>
        <taxon>Hexapoda</taxon>
        <taxon>Insecta</taxon>
        <taxon>Pterygota</taxon>
        <taxon>Neoptera</taxon>
        <taxon>Paraneoptera</taxon>
        <taxon>Hemiptera</taxon>
        <taxon>Heteroptera</taxon>
        <taxon>Panheteroptera</taxon>
        <taxon>Cimicomorpha</taxon>
        <taxon>Reduviidae</taxon>
        <taxon>Triatominae</taxon>
        <taxon>Panstrongylus</taxon>
    </lineage>
</organism>
<dbReference type="InterPro" id="IPR009003">
    <property type="entry name" value="Peptidase_S1_PA"/>
</dbReference>
<dbReference type="InterPro" id="IPR022700">
    <property type="entry name" value="CLIP"/>
</dbReference>
<dbReference type="SMART" id="SM00680">
    <property type="entry name" value="CLIP"/>
    <property type="match status" value="1"/>
</dbReference>
<dbReference type="PANTHER" id="PTHR24264">
    <property type="entry name" value="TRYPSIN-RELATED"/>
    <property type="match status" value="1"/>
</dbReference>
<keyword evidence="6 9" id="KW-0720">Serine protease</keyword>
<evidence type="ECO:0000256" key="6">
    <source>
        <dbReference type="ARBA" id="ARBA00022825"/>
    </source>
</evidence>
<feature type="chain" id="PRO_5012330044" evidence="10">
    <location>
        <begin position="20"/>
        <end position="369"/>
    </location>
</feature>
<dbReference type="FunFam" id="2.40.10.10:FF:000047">
    <property type="entry name" value="Trypsin eta"/>
    <property type="match status" value="1"/>
</dbReference>
<keyword evidence="5 9" id="KW-0378">Hydrolase</keyword>
<dbReference type="GO" id="GO:0004252">
    <property type="term" value="F:serine-type endopeptidase activity"/>
    <property type="evidence" value="ECO:0007669"/>
    <property type="project" value="InterPro"/>
</dbReference>
<sequence length="369" mass="40491">MFAIQCLVYLISIFTNVYGQNMLGLLRGDICKGNGDTAWKCESLKNCPQVGDFRSNRPEICTFQGIDPIICCPPATAQLNKDDRALVSNGNAAKKCMNYQFEHCFTSVLVKRQITFRPLVVGGKAAKPKVHKAMVLIGYGNADSKSWNCGGSLISEKWVLSAAHCSSLGSLGLARWARVGDLDISTTNEDARPQEKIILERIIHPNYKEPAVYNDIALFKLDSDVSLNDWVAPICLHTENEINAVKATVTGWGRLDFVGDVSPKLQEVDITLVNGTECKRLYENYKDTKIPQGIDPNVMICAGEKEGGKDACSGDSGGPLVIQLEKHCLKTQIGITSFGRDCGLPNTPGVYTRVANYIPWIESIVWPTT</sequence>
<dbReference type="PROSITE" id="PS00134">
    <property type="entry name" value="TRYPSIN_HIS"/>
    <property type="match status" value="1"/>
</dbReference>
<feature type="domain" description="Peptidase S1" evidence="11">
    <location>
        <begin position="120"/>
        <end position="366"/>
    </location>
</feature>
<comment type="similarity">
    <text evidence="8">Belongs to the peptidase S1 family. CLIP subfamily.</text>
</comment>
<dbReference type="InterPro" id="IPR001314">
    <property type="entry name" value="Peptidase_S1A"/>
</dbReference>
<accession>A0A224XEI8</accession>
<dbReference type="InterPro" id="IPR018114">
    <property type="entry name" value="TRYPSIN_HIS"/>
</dbReference>